<proteinExistence type="predicted"/>
<keyword evidence="2" id="KW-1185">Reference proteome</keyword>
<accession>A0ACB8TEB0</accession>
<dbReference type="EMBL" id="MU277192">
    <property type="protein sequence ID" value="KAI0066741.1"/>
    <property type="molecule type" value="Genomic_DNA"/>
</dbReference>
<reference evidence="1" key="1">
    <citation type="submission" date="2021-03" db="EMBL/GenBank/DDBJ databases">
        <authorList>
            <consortium name="DOE Joint Genome Institute"/>
            <person name="Ahrendt S."/>
            <person name="Looney B.P."/>
            <person name="Miyauchi S."/>
            <person name="Morin E."/>
            <person name="Drula E."/>
            <person name="Courty P.E."/>
            <person name="Chicoki N."/>
            <person name="Fauchery L."/>
            <person name="Kohler A."/>
            <person name="Kuo A."/>
            <person name="Labutti K."/>
            <person name="Pangilinan J."/>
            <person name="Lipzen A."/>
            <person name="Riley R."/>
            <person name="Andreopoulos W."/>
            <person name="He G."/>
            <person name="Johnson J."/>
            <person name="Barry K.W."/>
            <person name="Grigoriev I.V."/>
            <person name="Nagy L."/>
            <person name="Hibbett D."/>
            <person name="Henrissat B."/>
            <person name="Matheny P.B."/>
            <person name="Labbe J."/>
            <person name="Martin F."/>
        </authorList>
    </citation>
    <scope>NUCLEOTIDE SEQUENCE</scope>
    <source>
        <strain evidence="1">HHB10654</strain>
    </source>
</reference>
<evidence type="ECO:0000313" key="1">
    <source>
        <dbReference type="EMBL" id="KAI0066741.1"/>
    </source>
</evidence>
<name>A0ACB8TEB0_9AGAM</name>
<reference evidence="1" key="2">
    <citation type="journal article" date="2022" name="New Phytol.">
        <title>Evolutionary transition to the ectomycorrhizal habit in the genomes of a hyperdiverse lineage of mushroom-forming fungi.</title>
        <authorList>
            <person name="Looney B."/>
            <person name="Miyauchi S."/>
            <person name="Morin E."/>
            <person name="Drula E."/>
            <person name="Courty P.E."/>
            <person name="Kohler A."/>
            <person name="Kuo A."/>
            <person name="LaButti K."/>
            <person name="Pangilinan J."/>
            <person name="Lipzen A."/>
            <person name="Riley R."/>
            <person name="Andreopoulos W."/>
            <person name="He G."/>
            <person name="Johnson J."/>
            <person name="Nolan M."/>
            <person name="Tritt A."/>
            <person name="Barry K.W."/>
            <person name="Grigoriev I.V."/>
            <person name="Nagy L.G."/>
            <person name="Hibbett D."/>
            <person name="Henrissat B."/>
            <person name="Matheny P.B."/>
            <person name="Labbe J."/>
            <person name="Martin F.M."/>
        </authorList>
    </citation>
    <scope>NUCLEOTIDE SEQUENCE</scope>
    <source>
        <strain evidence="1">HHB10654</strain>
    </source>
</reference>
<protein>
    <submittedName>
        <fullName evidence="1">Uncharacterized protein</fullName>
    </submittedName>
</protein>
<sequence>MSHQKLWHAFPKKSFTALFGGNSQHGPRVAVSPPRARETGYSGFLFLKHFYQPFIPVEPGEPGVFVSASLRQPDWPTHEKVLVSAIAGERNPTGGYRYVGDYELLLEGGPLTVDEVRLLHPRVLDYWTRYVRDASSKHTWVEEMRMRILCRKYFPGQEPSEAIFRKAELEKLTLGDVSEAFKDGDEKLYAWGMRCVWYEPSFQERLIEGQIADDEQDGRESRGSTAEDGSSPIETRSGRERAARKRARTGESSEGIIEVDDDM</sequence>
<evidence type="ECO:0000313" key="2">
    <source>
        <dbReference type="Proteomes" id="UP000814140"/>
    </source>
</evidence>
<gene>
    <name evidence="1" type="ORF">BV25DRAFT_1820810</name>
</gene>
<dbReference type="Proteomes" id="UP000814140">
    <property type="component" value="Unassembled WGS sequence"/>
</dbReference>
<comment type="caution">
    <text evidence="1">The sequence shown here is derived from an EMBL/GenBank/DDBJ whole genome shotgun (WGS) entry which is preliminary data.</text>
</comment>
<organism evidence="1 2">
    <name type="scientific">Artomyces pyxidatus</name>
    <dbReference type="NCBI Taxonomy" id="48021"/>
    <lineage>
        <taxon>Eukaryota</taxon>
        <taxon>Fungi</taxon>
        <taxon>Dikarya</taxon>
        <taxon>Basidiomycota</taxon>
        <taxon>Agaricomycotina</taxon>
        <taxon>Agaricomycetes</taxon>
        <taxon>Russulales</taxon>
        <taxon>Auriscalpiaceae</taxon>
        <taxon>Artomyces</taxon>
    </lineage>
</organism>